<protein>
    <submittedName>
        <fullName evidence="3">GLPGLI family protein</fullName>
    </submittedName>
</protein>
<feature type="signal peptide" evidence="1">
    <location>
        <begin position="1"/>
        <end position="18"/>
    </location>
</feature>
<keyword evidence="4" id="KW-1185">Reference proteome</keyword>
<dbReference type="Proteomes" id="UP000251937">
    <property type="component" value="Unassembled WGS sequence"/>
</dbReference>
<dbReference type="EMBL" id="FUZE01000001">
    <property type="protein sequence ID" value="SKB35195.1"/>
    <property type="molecule type" value="Genomic_DNA"/>
</dbReference>
<evidence type="ECO:0000256" key="1">
    <source>
        <dbReference type="SAM" id="SignalP"/>
    </source>
</evidence>
<evidence type="ECO:0000313" key="4">
    <source>
        <dbReference type="Proteomes" id="UP000190669"/>
    </source>
</evidence>
<name>A0AAX2IHI9_9FLAO</name>
<evidence type="ECO:0000313" key="5">
    <source>
        <dbReference type="Proteomes" id="UP000251937"/>
    </source>
</evidence>
<evidence type="ECO:0000313" key="2">
    <source>
        <dbReference type="EMBL" id="SKB35195.1"/>
    </source>
</evidence>
<sequence length="311" mass="35678">MKNIFSILFVAIFAIANAQESKESSNRFFYELTFKPKQDSAKVDKVITVLDITDKNRSVYQDYTVISQDSITKIEMEAMQKAGVYKDLSKSLKTPKFSARIHKFYPSMKVEYVDKVANGMTPVNIAYTEDLKLNWKISNEKQKIGEYNTQKATAQYGGRTWTAWFSSDIPFQDGPYKFSGLPGLIVKIEDTDKNYSWVLQGNKKIKEYNEFSYIESLMQATGGKPKELTREKFDKTFNDFKKDPFASVRPMMSQEIMSKPMPGTDGTIGDMMKKQEKMYKDFYNANDNPIEKANSISVGTLEKVGKEKDKK</sequence>
<proteinExistence type="predicted"/>
<organism evidence="3 5">
    <name type="scientific">Chryseobacterium balustinum</name>
    <dbReference type="NCBI Taxonomy" id="246"/>
    <lineage>
        <taxon>Bacteria</taxon>
        <taxon>Pseudomonadati</taxon>
        <taxon>Bacteroidota</taxon>
        <taxon>Flavobacteriia</taxon>
        <taxon>Flavobacteriales</taxon>
        <taxon>Weeksellaceae</taxon>
        <taxon>Chryseobacterium group</taxon>
        <taxon>Chryseobacterium</taxon>
    </lineage>
</organism>
<dbReference type="EMBL" id="UAVR01000006">
    <property type="protein sequence ID" value="SQA88145.1"/>
    <property type="molecule type" value="Genomic_DNA"/>
</dbReference>
<dbReference type="RefSeq" id="WP_079463404.1">
    <property type="nucleotide sequence ID" value="NZ_CP033934.1"/>
</dbReference>
<reference evidence="3 5" key="2">
    <citation type="submission" date="2018-06" db="EMBL/GenBank/DDBJ databases">
        <authorList>
            <consortium name="Pathogen Informatics"/>
            <person name="Doyle S."/>
        </authorList>
    </citation>
    <scope>NUCLEOTIDE SEQUENCE [LARGE SCALE GENOMIC DNA]</scope>
    <source>
        <strain evidence="3 5">NCTC11212</strain>
    </source>
</reference>
<feature type="chain" id="PRO_5043668176" evidence="1">
    <location>
        <begin position="19"/>
        <end position="311"/>
    </location>
</feature>
<dbReference type="KEGG" id="cbp:EB354_20280"/>
<dbReference type="AlphaFoldDB" id="A0AAX2IHI9"/>
<dbReference type="Pfam" id="PF09697">
    <property type="entry name" value="Porph_ging"/>
    <property type="match status" value="1"/>
</dbReference>
<dbReference type="Proteomes" id="UP000190669">
    <property type="component" value="Unassembled WGS sequence"/>
</dbReference>
<keyword evidence="1" id="KW-0732">Signal</keyword>
<accession>A0AAX2IHI9</accession>
<gene>
    <name evidence="3" type="ORF">NCTC11212_01019</name>
    <name evidence="2" type="ORF">SAMN05421800_101104</name>
</gene>
<dbReference type="InterPro" id="IPR005901">
    <property type="entry name" value="GLPGLI"/>
</dbReference>
<comment type="caution">
    <text evidence="3">The sequence shown here is derived from an EMBL/GenBank/DDBJ whole genome shotgun (WGS) entry which is preliminary data.</text>
</comment>
<evidence type="ECO:0000313" key="3">
    <source>
        <dbReference type="EMBL" id="SQA88145.1"/>
    </source>
</evidence>
<reference evidence="2 4" key="1">
    <citation type="submission" date="2017-02" db="EMBL/GenBank/DDBJ databases">
        <authorList>
            <person name="Varghese N."/>
            <person name="Submissions S."/>
        </authorList>
    </citation>
    <scope>NUCLEOTIDE SEQUENCE [LARGE SCALE GENOMIC DNA]</scope>
    <source>
        <strain evidence="2 4">DSM 16775</strain>
    </source>
</reference>
<dbReference type="NCBIfam" id="TIGR01200">
    <property type="entry name" value="GLPGLI"/>
    <property type="match status" value="1"/>
</dbReference>